<dbReference type="STRING" id="446462.Amir_5863"/>
<evidence type="ECO:0000313" key="7">
    <source>
        <dbReference type="Proteomes" id="UP000002213"/>
    </source>
</evidence>
<dbReference type="InterPro" id="IPR050109">
    <property type="entry name" value="HTH-type_TetR-like_transc_reg"/>
</dbReference>
<dbReference type="eggNOG" id="COG1309">
    <property type="taxonomic scope" value="Bacteria"/>
</dbReference>
<dbReference type="Pfam" id="PF13305">
    <property type="entry name" value="TetR_C_33"/>
    <property type="match status" value="1"/>
</dbReference>
<sequence length="222" mass="23522">MTVDDRPYHHGRLREALLDAAWRSVREHGAEQLSLRELAREVGVSHAAPRRHFPDRQALLDALAIAGFERMDVELRTAVAGAGADYRDRLVAATRAYFRFAVDDPALLELMYTGKHRPGADAVVAAVAAPLGLLEAMLAEGRERGELGDGDPERIGVLMFATVHGLAAMVKGRMVDREVAGGLVDDAVVRFLTGGVPSAAGAPGAADAQGAAGGALWTCPRP</sequence>
<dbReference type="SUPFAM" id="SSF48498">
    <property type="entry name" value="Tetracyclin repressor-like, C-terminal domain"/>
    <property type="match status" value="1"/>
</dbReference>
<dbReference type="KEGG" id="ami:Amir_5863"/>
<dbReference type="InterPro" id="IPR001647">
    <property type="entry name" value="HTH_TetR"/>
</dbReference>
<name>C6WEP7_ACTMD</name>
<evidence type="ECO:0000256" key="1">
    <source>
        <dbReference type="ARBA" id="ARBA00023015"/>
    </source>
</evidence>
<reference evidence="6 7" key="1">
    <citation type="journal article" date="2009" name="Stand. Genomic Sci.">
        <title>Complete genome sequence of Actinosynnema mirum type strain (101).</title>
        <authorList>
            <person name="Land M."/>
            <person name="Lapidus A."/>
            <person name="Mayilraj S."/>
            <person name="Chen F."/>
            <person name="Copeland A."/>
            <person name="Del Rio T.G."/>
            <person name="Nolan M."/>
            <person name="Lucas S."/>
            <person name="Tice H."/>
            <person name="Cheng J.F."/>
            <person name="Chertkov O."/>
            <person name="Bruce D."/>
            <person name="Goodwin L."/>
            <person name="Pitluck S."/>
            <person name="Rohde M."/>
            <person name="Goker M."/>
            <person name="Pati A."/>
            <person name="Ivanova N."/>
            <person name="Mavromatis K."/>
            <person name="Chen A."/>
            <person name="Palaniappan K."/>
            <person name="Hauser L."/>
            <person name="Chang Y.J."/>
            <person name="Jeffries C.C."/>
            <person name="Brettin T."/>
            <person name="Detter J.C."/>
            <person name="Han C."/>
            <person name="Chain P."/>
            <person name="Tindall B.J."/>
            <person name="Bristow J."/>
            <person name="Eisen J.A."/>
            <person name="Markowitz V."/>
            <person name="Hugenholtz P."/>
            <person name="Kyrpides N.C."/>
            <person name="Klenk H.P."/>
        </authorList>
    </citation>
    <scope>NUCLEOTIDE SEQUENCE [LARGE SCALE GENOMIC DNA]</scope>
    <source>
        <strain evidence="7">ATCC 29888 / DSM 43827 / JCM 3225 / NBRC 14064 / NCIMB 13271 / NRRL B-12336 / IMRU 3971 / 101</strain>
    </source>
</reference>
<dbReference type="PANTHER" id="PTHR30055:SF220">
    <property type="entry name" value="TETR-FAMILY REGULATORY PROTEIN"/>
    <property type="match status" value="1"/>
</dbReference>
<dbReference type="InterPro" id="IPR025996">
    <property type="entry name" value="MT1864/Rv1816-like_C"/>
</dbReference>
<evidence type="ECO:0000256" key="3">
    <source>
        <dbReference type="ARBA" id="ARBA00023163"/>
    </source>
</evidence>
<protein>
    <submittedName>
        <fullName evidence="6">Transcriptional regulator, TetR family</fullName>
    </submittedName>
</protein>
<dbReference type="GO" id="GO:0003700">
    <property type="term" value="F:DNA-binding transcription factor activity"/>
    <property type="evidence" value="ECO:0007669"/>
    <property type="project" value="TreeGrafter"/>
</dbReference>
<evidence type="ECO:0000259" key="5">
    <source>
        <dbReference type="PROSITE" id="PS50977"/>
    </source>
</evidence>
<dbReference type="EMBL" id="CP001630">
    <property type="protein sequence ID" value="ACU39672.1"/>
    <property type="molecule type" value="Genomic_DNA"/>
</dbReference>
<dbReference type="SUPFAM" id="SSF46689">
    <property type="entry name" value="Homeodomain-like"/>
    <property type="match status" value="1"/>
</dbReference>
<feature type="domain" description="HTH tetR-type" evidence="5">
    <location>
        <begin position="11"/>
        <end position="71"/>
    </location>
</feature>
<dbReference type="HOGENOM" id="CLU_069356_40_0_11"/>
<dbReference type="Gene3D" id="1.10.357.10">
    <property type="entry name" value="Tetracycline Repressor, domain 2"/>
    <property type="match status" value="1"/>
</dbReference>
<dbReference type="GO" id="GO:0000976">
    <property type="term" value="F:transcription cis-regulatory region binding"/>
    <property type="evidence" value="ECO:0007669"/>
    <property type="project" value="TreeGrafter"/>
</dbReference>
<gene>
    <name evidence="6" type="ordered locus">Amir_5863</name>
</gene>
<feature type="DNA-binding region" description="H-T-H motif" evidence="4">
    <location>
        <begin position="34"/>
        <end position="53"/>
    </location>
</feature>
<dbReference type="InterPro" id="IPR036271">
    <property type="entry name" value="Tet_transcr_reg_TetR-rel_C_sf"/>
</dbReference>
<dbReference type="Proteomes" id="UP000002213">
    <property type="component" value="Chromosome"/>
</dbReference>
<dbReference type="Pfam" id="PF00440">
    <property type="entry name" value="TetR_N"/>
    <property type="match status" value="1"/>
</dbReference>
<dbReference type="PROSITE" id="PS50977">
    <property type="entry name" value="HTH_TETR_2"/>
    <property type="match status" value="1"/>
</dbReference>
<dbReference type="PANTHER" id="PTHR30055">
    <property type="entry name" value="HTH-TYPE TRANSCRIPTIONAL REGULATOR RUTR"/>
    <property type="match status" value="1"/>
</dbReference>
<organism evidence="6 7">
    <name type="scientific">Actinosynnema mirum (strain ATCC 29888 / DSM 43827 / JCM 3225 / NBRC 14064 / NCIMB 13271 / NRRL B-12336 / IMRU 3971 / 101)</name>
    <dbReference type="NCBI Taxonomy" id="446462"/>
    <lineage>
        <taxon>Bacteria</taxon>
        <taxon>Bacillati</taxon>
        <taxon>Actinomycetota</taxon>
        <taxon>Actinomycetes</taxon>
        <taxon>Pseudonocardiales</taxon>
        <taxon>Pseudonocardiaceae</taxon>
        <taxon>Actinosynnema</taxon>
    </lineage>
</organism>
<proteinExistence type="predicted"/>
<keyword evidence="1" id="KW-0805">Transcription regulation</keyword>
<keyword evidence="3" id="KW-0804">Transcription</keyword>
<dbReference type="RefSeq" id="WP_015804557.1">
    <property type="nucleotide sequence ID" value="NC_013093.1"/>
</dbReference>
<keyword evidence="2 4" id="KW-0238">DNA-binding</keyword>
<dbReference type="InterPro" id="IPR009057">
    <property type="entry name" value="Homeodomain-like_sf"/>
</dbReference>
<evidence type="ECO:0000256" key="4">
    <source>
        <dbReference type="PROSITE-ProRule" id="PRU00335"/>
    </source>
</evidence>
<accession>C6WEP7</accession>
<evidence type="ECO:0000256" key="2">
    <source>
        <dbReference type="ARBA" id="ARBA00023125"/>
    </source>
</evidence>
<evidence type="ECO:0000313" key="6">
    <source>
        <dbReference type="EMBL" id="ACU39672.1"/>
    </source>
</evidence>
<keyword evidence="7" id="KW-1185">Reference proteome</keyword>
<dbReference type="AlphaFoldDB" id="C6WEP7"/>